<keyword evidence="2" id="KW-0378">Hydrolase</keyword>
<dbReference type="Pfam" id="PF17186">
    <property type="entry name" value="Lipocalin_9"/>
    <property type="match status" value="1"/>
</dbReference>
<sequence length="356" mass="40318">MRYLWILLGWLIFQSSLLSAPPVLAPVVPGKIFEFPDDHGAHPDFRIEWWYVTGWLETPTGDPLGFQVTFFRLTTQTDRDNPSHFAPHQLIIAHAALSDPAIGRLQHDQRIARSGFNLAYARTGNADVKLDDWTFLRTADGDYQTNIKADDFTMKLSFTPSQPLMLQGENGFSRKGPKTAQASYYYSEPHLQVNGTISRQGKDMSVTGTAWLDREWSSEYLDPDAAGWDWVSANLNDGSALMAFQIRGKDGSKIWAYAALRDASGRVQFFTPEQVSFHPVRTWRSTHTQAVYPVATRIRTDKIEWQITPLMDDQELDSRDSTRAVYWEGAITLTRDGKPAGRGYMELTGYVQPLTM</sequence>
<dbReference type="InterPro" id="IPR010791">
    <property type="entry name" value="AttH_dom"/>
</dbReference>
<accession>A0A1I7EU60</accession>
<evidence type="ECO:0000313" key="3">
    <source>
        <dbReference type="Proteomes" id="UP000183926"/>
    </source>
</evidence>
<feature type="domain" description="AttH" evidence="1">
    <location>
        <begin position="47"/>
        <end position="218"/>
    </location>
</feature>
<reference evidence="2 3" key="1">
    <citation type="submission" date="2016-10" db="EMBL/GenBank/DDBJ databases">
        <authorList>
            <person name="de Groot N.N."/>
        </authorList>
    </citation>
    <scope>NUCLEOTIDE SEQUENCE [LARGE SCALE GENOMIC DNA]</scope>
    <source>
        <strain evidence="2 3">Nm24</strain>
    </source>
</reference>
<gene>
    <name evidence="2" type="ORF">SAMN05216339_10135</name>
</gene>
<protein>
    <submittedName>
        <fullName evidence="2">Predicted secreted hydrolase</fullName>
    </submittedName>
</protein>
<evidence type="ECO:0000313" key="2">
    <source>
        <dbReference type="EMBL" id="SFU27477.1"/>
    </source>
</evidence>
<organism evidence="2 3">
    <name type="scientific">Nitrosomonas eutropha</name>
    <dbReference type="NCBI Taxonomy" id="916"/>
    <lineage>
        <taxon>Bacteria</taxon>
        <taxon>Pseudomonadati</taxon>
        <taxon>Pseudomonadota</taxon>
        <taxon>Betaproteobacteria</taxon>
        <taxon>Nitrosomonadales</taxon>
        <taxon>Nitrosomonadaceae</taxon>
        <taxon>Nitrosomonas</taxon>
    </lineage>
</organism>
<dbReference type="Proteomes" id="UP000183926">
    <property type="component" value="Unassembled WGS sequence"/>
</dbReference>
<dbReference type="GO" id="GO:0016787">
    <property type="term" value="F:hydrolase activity"/>
    <property type="evidence" value="ECO:0007669"/>
    <property type="project" value="UniProtKB-KW"/>
</dbReference>
<name>A0A1I7EU60_9PROT</name>
<dbReference type="InterPro" id="IPR023374">
    <property type="entry name" value="AttH-like_dom_sf"/>
</dbReference>
<dbReference type="EMBL" id="FPBL01000001">
    <property type="protein sequence ID" value="SFU27477.1"/>
    <property type="molecule type" value="Genomic_DNA"/>
</dbReference>
<dbReference type="PANTHER" id="PTHR38591">
    <property type="entry name" value="HYDROLASE"/>
    <property type="match status" value="1"/>
</dbReference>
<dbReference type="Gene3D" id="2.40.370.10">
    <property type="entry name" value="AttH-like domain"/>
    <property type="match status" value="2"/>
</dbReference>
<evidence type="ECO:0000259" key="1">
    <source>
        <dbReference type="Pfam" id="PF07143"/>
    </source>
</evidence>
<dbReference type="Pfam" id="PF07143">
    <property type="entry name" value="CrtC"/>
    <property type="match status" value="1"/>
</dbReference>
<proteinExistence type="predicted"/>
<dbReference type="SUPFAM" id="SSF159245">
    <property type="entry name" value="AttH-like"/>
    <property type="match status" value="1"/>
</dbReference>
<dbReference type="AlphaFoldDB" id="A0A1I7EU60"/>
<dbReference type="PANTHER" id="PTHR38591:SF1">
    <property type="entry name" value="BLL1000 PROTEIN"/>
    <property type="match status" value="1"/>
</dbReference>
<dbReference type="OrthoDB" id="9770826at2"/>
<dbReference type="RefSeq" id="WP_074925764.1">
    <property type="nucleotide sequence ID" value="NZ_FPBL01000001.1"/>
</dbReference>